<dbReference type="STRING" id="1836467.BTR34_01415"/>
<dbReference type="Proteomes" id="UP000092164">
    <property type="component" value="Unassembled WGS sequence"/>
</dbReference>
<comment type="caution">
    <text evidence="2">The sequence shown here is derived from an EMBL/GenBank/DDBJ whole genome shotgun (WGS) entry which is preliminary data.</text>
</comment>
<gene>
    <name evidence="2" type="ORF">A9200_11095</name>
</gene>
<dbReference type="AlphaFoldDB" id="A0A1B7YZM4"/>
<dbReference type="InterPro" id="IPR027396">
    <property type="entry name" value="DsrEFH-like"/>
</dbReference>
<accession>A0A1B7YZM4</accession>
<dbReference type="RefSeq" id="WP_068486983.1">
    <property type="nucleotide sequence ID" value="NZ_CP018760.1"/>
</dbReference>
<dbReference type="InterPro" id="IPR003787">
    <property type="entry name" value="Sulphur_relay_DsrE/F-like"/>
</dbReference>
<keyword evidence="3" id="KW-1185">Reference proteome</keyword>
<evidence type="ECO:0000256" key="1">
    <source>
        <dbReference type="SAM" id="SignalP"/>
    </source>
</evidence>
<sequence>MKKAFLIVIVFMTTQLISAQDWTTPIIKGYGKIKEFKDVVTQPDPTKEYNLVFDLKDERVLEGINIGYFKIARMINMLGAGGVSPDNVNIVAAIHGGATFTALNEDKYQEKYEKANPDAEVIKLLKEYGVKFYVCAQATAARDISAADLNPNTELSLSAMMVLANYQLEGYIFMP</sequence>
<feature type="chain" id="PRO_5008602087" evidence="1">
    <location>
        <begin position="20"/>
        <end position="175"/>
    </location>
</feature>
<proteinExistence type="predicted"/>
<keyword evidence="1" id="KW-0732">Signal</keyword>
<evidence type="ECO:0000313" key="3">
    <source>
        <dbReference type="Proteomes" id="UP000092164"/>
    </source>
</evidence>
<reference evidence="3" key="1">
    <citation type="submission" date="2016-06" db="EMBL/GenBank/DDBJ databases">
        <authorList>
            <person name="Zhan P."/>
        </authorList>
    </citation>
    <scope>NUCLEOTIDE SEQUENCE [LARGE SCALE GENOMIC DNA]</scope>
    <source>
        <strain evidence="3">T28</strain>
    </source>
</reference>
<organism evidence="2 3">
    <name type="scientific">Maribacter hydrothermalis</name>
    <dbReference type="NCBI Taxonomy" id="1836467"/>
    <lineage>
        <taxon>Bacteria</taxon>
        <taxon>Pseudomonadati</taxon>
        <taxon>Bacteroidota</taxon>
        <taxon>Flavobacteriia</taxon>
        <taxon>Flavobacteriales</taxon>
        <taxon>Flavobacteriaceae</taxon>
        <taxon>Maribacter</taxon>
    </lineage>
</organism>
<feature type="signal peptide" evidence="1">
    <location>
        <begin position="1"/>
        <end position="19"/>
    </location>
</feature>
<dbReference type="SUPFAM" id="SSF75169">
    <property type="entry name" value="DsrEFH-like"/>
    <property type="match status" value="1"/>
</dbReference>
<dbReference type="Gene3D" id="3.40.1260.10">
    <property type="entry name" value="DsrEFH-like"/>
    <property type="match status" value="1"/>
</dbReference>
<name>A0A1B7YZM4_9FLAO</name>
<dbReference type="OrthoDB" id="7206705at2"/>
<dbReference type="PANTHER" id="PTHR37691:SF1">
    <property type="entry name" value="BLR3518 PROTEIN"/>
    <property type="match status" value="1"/>
</dbReference>
<dbReference type="KEGG" id="mart:BTR34_01415"/>
<dbReference type="EMBL" id="LZFP01000050">
    <property type="protein sequence ID" value="OBR35740.1"/>
    <property type="molecule type" value="Genomic_DNA"/>
</dbReference>
<dbReference type="Pfam" id="PF02635">
    <property type="entry name" value="DsrE"/>
    <property type="match status" value="1"/>
</dbReference>
<protein>
    <submittedName>
        <fullName evidence="2">Uncharacterized protein</fullName>
    </submittedName>
</protein>
<evidence type="ECO:0000313" key="2">
    <source>
        <dbReference type="EMBL" id="OBR35740.1"/>
    </source>
</evidence>
<dbReference type="PANTHER" id="PTHR37691">
    <property type="entry name" value="BLR3518 PROTEIN"/>
    <property type="match status" value="1"/>
</dbReference>